<proteinExistence type="predicted"/>
<name>A0ACC1CIV8_9NEOP</name>
<gene>
    <name evidence="1" type="ORF">K1T71_012934</name>
</gene>
<organism evidence="1 2">
    <name type="scientific">Dendrolimus kikuchii</name>
    <dbReference type="NCBI Taxonomy" id="765133"/>
    <lineage>
        <taxon>Eukaryota</taxon>
        <taxon>Metazoa</taxon>
        <taxon>Ecdysozoa</taxon>
        <taxon>Arthropoda</taxon>
        <taxon>Hexapoda</taxon>
        <taxon>Insecta</taxon>
        <taxon>Pterygota</taxon>
        <taxon>Neoptera</taxon>
        <taxon>Endopterygota</taxon>
        <taxon>Lepidoptera</taxon>
        <taxon>Glossata</taxon>
        <taxon>Ditrysia</taxon>
        <taxon>Bombycoidea</taxon>
        <taxon>Lasiocampidae</taxon>
        <taxon>Dendrolimus</taxon>
    </lineage>
</organism>
<reference evidence="1 2" key="1">
    <citation type="journal article" date="2021" name="Front. Genet.">
        <title>Chromosome-Level Genome Assembly Reveals Significant Gene Expansion in the Toll and IMD Signaling Pathways of Dendrolimus kikuchii.</title>
        <authorList>
            <person name="Zhou J."/>
            <person name="Wu P."/>
            <person name="Xiong Z."/>
            <person name="Liu N."/>
            <person name="Zhao N."/>
            <person name="Ji M."/>
            <person name="Qiu Y."/>
            <person name="Yang B."/>
        </authorList>
    </citation>
    <scope>NUCLEOTIDE SEQUENCE [LARGE SCALE GENOMIC DNA]</scope>
    <source>
        <strain evidence="1">Ann1</strain>
    </source>
</reference>
<evidence type="ECO:0000313" key="1">
    <source>
        <dbReference type="EMBL" id="KAJ0171384.1"/>
    </source>
</evidence>
<dbReference type="EMBL" id="CM034410">
    <property type="protein sequence ID" value="KAJ0171384.1"/>
    <property type="molecule type" value="Genomic_DNA"/>
</dbReference>
<accession>A0ACC1CIV8</accession>
<sequence length="357" mass="40194">MVYVHNTATCICTNEGSWPHDQCKNILKSLPPGNTKKELCQPMSYITIDCNVCYCNAKGRIDSNRCTRNICENEIRTKGRRSGTSSVYGSCTIKNWYSLAPCQFCYCIHENKLVCNTGNNYEKLELGTYNLNVCGKDLIKEALELMPNAKGLRYGESTTTKPLKEATTIPSVHGNSIAINVNREQKEFNDAENDEFDSTEEEELQQNDKIVTTTIKNIARKGVTRMPYDNDDDDTNDENDFAYDRKDDDGESGVELEVPVETPSFPSKIRSSVLNNIKPKTGASIDSLQTLQQHLQNTMSLNFPKVIDKVFKMAMRKAMIMVDEPCEPGSVKVLDECNICFCMKNNKSLCTNDKCIL</sequence>
<dbReference type="Proteomes" id="UP000824533">
    <property type="component" value="Linkage Group LG24"/>
</dbReference>
<comment type="caution">
    <text evidence="1">The sequence shown here is derived from an EMBL/GenBank/DDBJ whole genome shotgun (WGS) entry which is preliminary data.</text>
</comment>
<keyword evidence="2" id="KW-1185">Reference proteome</keyword>
<protein>
    <submittedName>
        <fullName evidence="1">Uncharacterized protein</fullName>
    </submittedName>
</protein>
<evidence type="ECO:0000313" key="2">
    <source>
        <dbReference type="Proteomes" id="UP000824533"/>
    </source>
</evidence>